<organism evidence="1 2">
    <name type="scientific">Desulfomicrobium norvegicum (strain DSM 1741 / NCIMB 8310)</name>
    <name type="common">Desulfovibrio baculatus (strain Norway 4)</name>
    <name type="synonym">Desulfovibrio desulfuricans (strain Norway 4)</name>
    <dbReference type="NCBI Taxonomy" id="52561"/>
    <lineage>
        <taxon>Bacteria</taxon>
        <taxon>Pseudomonadati</taxon>
        <taxon>Thermodesulfobacteriota</taxon>
        <taxon>Desulfovibrionia</taxon>
        <taxon>Desulfovibrionales</taxon>
        <taxon>Desulfomicrobiaceae</taxon>
        <taxon>Desulfomicrobium</taxon>
    </lineage>
</organism>
<evidence type="ECO:0000313" key="1">
    <source>
        <dbReference type="EMBL" id="SFM25060.1"/>
    </source>
</evidence>
<comment type="caution">
    <text evidence="1">The sequence shown here is derived from an EMBL/GenBank/DDBJ whole genome shotgun (WGS) entry which is preliminary data.</text>
</comment>
<dbReference type="AlphaFoldDB" id="A0A8G2C6D4"/>
<accession>A0A8G2C6D4</accession>
<reference evidence="1 2" key="1">
    <citation type="submission" date="2016-10" db="EMBL/GenBank/DDBJ databases">
        <authorList>
            <person name="Varghese N."/>
            <person name="Submissions S."/>
        </authorList>
    </citation>
    <scope>NUCLEOTIDE SEQUENCE [LARGE SCALE GENOMIC DNA]</scope>
    <source>
        <strain evidence="1 2">DSM 1741</strain>
    </source>
</reference>
<protein>
    <submittedName>
        <fullName evidence="1">Uncharacterized protein</fullName>
    </submittedName>
</protein>
<dbReference type="EMBL" id="FOTO01000031">
    <property type="protein sequence ID" value="SFM25060.1"/>
    <property type="molecule type" value="Genomic_DNA"/>
</dbReference>
<sequence>SNCLGTFFDQMFGRYRLVLDGPFLEFFRIDYFIDIVNA</sequence>
<proteinExistence type="predicted"/>
<keyword evidence="2" id="KW-1185">Reference proteome</keyword>
<feature type="non-terminal residue" evidence="1">
    <location>
        <position position="1"/>
    </location>
</feature>
<dbReference type="Proteomes" id="UP000199581">
    <property type="component" value="Unassembled WGS sequence"/>
</dbReference>
<evidence type="ECO:0000313" key="2">
    <source>
        <dbReference type="Proteomes" id="UP000199581"/>
    </source>
</evidence>
<gene>
    <name evidence="1" type="ORF">SAMN05421830_1316</name>
</gene>
<name>A0A8G2C6D4_DESNO</name>